<dbReference type="InterPro" id="IPR032623">
    <property type="entry name" value="FecR_N"/>
</dbReference>
<evidence type="ECO:0000259" key="3">
    <source>
        <dbReference type="Pfam" id="PF16220"/>
    </source>
</evidence>
<dbReference type="PANTHER" id="PTHR30273">
    <property type="entry name" value="PERIPLASMIC SIGNAL SENSOR AND SIGMA FACTOR ACTIVATOR FECR-RELATED"/>
    <property type="match status" value="1"/>
</dbReference>
<dbReference type="PIRSF" id="PIRSF018266">
    <property type="entry name" value="FecR"/>
    <property type="match status" value="1"/>
</dbReference>
<dbReference type="InterPro" id="IPR012373">
    <property type="entry name" value="Ferrdict_sens_TM"/>
</dbReference>
<keyword evidence="5" id="KW-1185">Reference proteome</keyword>
<dbReference type="Gene3D" id="2.60.120.1440">
    <property type="match status" value="1"/>
</dbReference>
<organism evidence="4 5">
    <name type="scientific">Aliirhizobium smilacinae</name>
    <dbReference type="NCBI Taxonomy" id="1395944"/>
    <lineage>
        <taxon>Bacteria</taxon>
        <taxon>Pseudomonadati</taxon>
        <taxon>Pseudomonadota</taxon>
        <taxon>Alphaproteobacteria</taxon>
        <taxon>Hyphomicrobiales</taxon>
        <taxon>Rhizobiaceae</taxon>
        <taxon>Aliirhizobium</taxon>
    </lineage>
</organism>
<feature type="transmembrane region" description="Helical" evidence="1">
    <location>
        <begin position="78"/>
        <end position="96"/>
    </location>
</feature>
<protein>
    <submittedName>
        <fullName evidence="4">FecR family protein</fullName>
    </submittedName>
</protein>
<name>A0A5C4XEG4_9HYPH</name>
<dbReference type="Proteomes" id="UP000311605">
    <property type="component" value="Unassembled WGS sequence"/>
</dbReference>
<feature type="domain" description="FecR protein" evidence="2">
    <location>
        <begin position="103"/>
        <end position="195"/>
    </location>
</feature>
<dbReference type="EMBL" id="VDMN01000005">
    <property type="protein sequence ID" value="TNM61903.1"/>
    <property type="molecule type" value="Genomic_DNA"/>
</dbReference>
<dbReference type="Gene3D" id="3.55.50.30">
    <property type="match status" value="1"/>
</dbReference>
<keyword evidence="1" id="KW-0472">Membrane</keyword>
<evidence type="ECO:0000313" key="4">
    <source>
        <dbReference type="EMBL" id="TNM61903.1"/>
    </source>
</evidence>
<gene>
    <name evidence="4" type="ORF">FHP24_20685</name>
</gene>
<accession>A0A5C4XEG4</accession>
<dbReference type="Pfam" id="PF16220">
    <property type="entry name" value="DUF4880"/>
    <property type="match status" value="1"/>
</dbReference>
<dbReference type="InterPro" id="IPR006860">
    <property type="entry name" value="FecR"/>
</dbReference>
<dbReference type="PANTHER" id="PTHR30273:SF2">
    <property type="entry name" value="PROTEIN FECR"/>
    <property type="match status" value="1"/>
</dbReference>
<keyword evidence="1" id="KW-1133">Transmembrane helix</keyword>
<reference evidence="4 5" key="1">
    <citation type="submission" date="2019-06" db="EMBL/GenBank/DDBJ databases">
        <title>The draft genome of Rhizobium smilacinae PTYR-5.</title>
        <authorList>
            <person name="Liu L."/>
            <person name="Li L."/>
            <person name="Zhang X."/>
        </authorList>
    </citation>
    <scope>NUCLEOTIDE SEQUENCE [LARGE SCALE GENOMIC DNA]</scope>
    <source>
        <strain evidence="4 5">PTYR-5</strain>
    </source>
</reference>
<evidence type="ECO:0000256" key="1">
    <source>
        <dbReference type="SAM" id="Phobius"/>
    </source>
</evidence>
<proteinExistence type="predicted"/>
<dbReference type="Pfam" id="PF04773">
    <property type="entry name" value="FecR"/>
    <property type="match status" value="1"/>
</dbReference>
<dbReference type="OrthoDB" id="9798846at2"/>
<comment type="caution">
    <text evidence="4">The sequence shown here is derived from an EMBL/GenBank/DDBJ whole genome shotgun (WGS) entry which is preliminary data.</text>
</comment>
<evidence type="ECO:0000313" key="5">
    <source>
        <dbReference type="Proteomes" id="UP000311605"/>
    </source>
</evidence>
<dbReference type="AlphaFoldDB" id="A0A5C4XEG4"/>
<sequence length="309" mass="34516">MKEYETDPTYIKALEWFVRIKDKSVTSADRIAFERWIEENPSHAEAFQRAEALWKRFDIVVPEYKQLKASGRINRRSVVFGGLTLLAGGLLLYNLSRNRLFADYKTDIAERRSFTLPDGSMVELGGYSALSIEFGAGQRRILLHRGQAFFKVAADPARPFVVQAAGGNTKALGTQFDIRLSGDSAVVSVIEHAVEVQGHDASSVTVDAGWQVSYDGSGIRAATQIDIETVQAWRSNRLVFEDVPLRQVITEIERYRRGRILLADSTIGDIPITAVFDTAQMDSVLVNMAETLPVKVINARGYLAVIYRR</sequence>
<feature type="domain" description="FecR N-terminal" evidence="3">
    <location>
        <begin position="13"/>
        <end position="53"/>
    </location>
</feature>
<evidence type="ECO:0000259" key="2">
    <source>
        <dbReference type="Pfam" id="PF04773"/>
    </source>
</evidence>
<keyword evidence="1" id="KW-0812">Transmembrane</keyword>
<dbReference type="GO" id="GO:0016989">
    <property type="term" value="F:sigma factor antagonist activity"/>
    <property type="evidence" value="ECO:0007669"/>
    <property type="project" value="TreeGrafter"/>
</dbReference>